<accession>A0A4D6MI15</accession>
<dbReference type="InterPro" id="IPR040773">
    <property type="entry name" value="Rpn6_N"/>
</dbReference>
<dbReference type="Pfam" id="PF18055">
    <property type="entry name" value="RPN6_N"/>
    <property type="match status" value="1"/>
</dbReference>
<keyword evidence="5" id="KW-1185">Reference proteome</keyword>
<dbReference type="InterPro" id="IPR000717">
    <property type="entry name" value="PCI_dom"/>
</dbReference>
<dbReference type="PANTHER" id="PTHR10678">
    <property type="entry name" value="26S PROTEASOME NON-ATPASE REGULATORY SUBUNIT 11/COP9 SIGNALOSOME COMPLEX SUBUNIT 2"/>
    <property type="match status" value="1"/>
</dbReference>
<organism evidence="4 5">
    <name type="scientific">Vigna unguiculata</name>
    <name type="common">Cowpea</name>
    <dbReference type="NCBI Taxonomy" id="3917"/>
    <lineage>
        <taxon>Eukaryota</taxon>
        <taxon>Viridiplantae</taxon>
        <taxon>Streptophyta</taxon>
        <taxon>Embryophyta</taxon>
        <taxon>Tracheophyta</taxon>
        <taxon>Spermatophyta</taxon>
        <taxon>Magnoliopsida</taxon>
        <taxon>eudicotyledons</taxon>
        <taxon>Gunneridae</taxon>
        <taxon>Pentapetalae</taxon>
        <taxon>rosids</taxon>
        <taxon>fabids</taxon>
        <taxon>Fabales</taxon>
        <taxon>Fabaceae</taxon>
        <taxon>Papilionoideae</taxon>
        <taxon>50 kb inversion clade</taxon>
        <taxon>NPAAA clade</taxon>
        <taxon>indigoferoid/millettioid clade</taxon>
        <taxon>Phaseoleae</taxon>
        <taxon>Vigna</taxon>
    </lineage>
</organism>
<gene>
    <name evidence="4" type="ORF">DEO72_LG7g1469</name>
</gene>
<keyword evidence="2 4" id="KW-0647">Proteasome</keyword>
<proteinExistence type="inferred from homology"/>
<evidence type="ECO:0000256" key="2">
    <source>
        <dbReference type="ARBA" id="ARBA00022942"/>
    </source>
</evidence>
<evidence type="ECO:0000259" key="3">
    <source>
        <dbReference type="SMART" id="SM00088"/>
    </source>
</evidence>
<dbReference type="InterPro" id="IPR036390">
    <property type="entry name" value="WH_DNA-bd_sf"/>
</dbReference>
<dbReference type="Gene3D" id="1.25.40.570">
    <property type="match status" value="1"/>
</dbReference>
<dbReference type="Pfam" id="PF18503">
    <property type="entry name" value="RPN6_C_helix"/>
    <property type="match status" value="1"/>
</dbReference>
<dbReference type="Proteomes" id="UP000501690">
    <property type="component" value="Linkage Group LG7"/>
</dbReference>
<dbReference type="OrthoDB" id="1418352at2759"/>
<dbReference type="SUPFAM" id="SSF46785">
    <property type="entry name" value="Winged helix' DNA-binding domain"/>
    <property type="match status" value="1"/>
</dbReference>
<name>A0A4D6MI15_VIGUN</name>
<feature type="domain" description="PCI" evidence="3">
    <location>
        <begin position="333"/>
        <end position="415"/>
    </location>
</feature>
<dbReference type="AlphaFoldDB" id="A0A4D6MI15"/>
<dbReference type="GO" id="GO:0000502">
    <property type="term" value="C:proteasome complex"/>
    <property type="evidence" value="ECO:0007669"/>
    <property type="project" value="UniProtKB-KW"/>
</dbReference>
<dbReference type="InterPro" id="IPR040780">
    <property type="entry name" value="Rpn6_C_helix"/>
</dbReference>
<protein>
    <submittedName>
        <fullName evidence="4">26S proteasome regulatory subunit N6</fullName>
    </submittedName>
</protein>
<dbReference type="Pfam" id="PF01399">
    <property type="entry name" value="PCI"/>
    <property type="match status" value="1"/>
</dbReference>
<sequence>MDSYLPATMGSLNLAEETQDPSEKISILRRVLHDPSSPSWLTLSIKELAIVYLTEQYMEGNRAVDLFSLLTHLRFFFSLIPTDQTVDVMRRVIDSVGAIPGSSDLQITICKDMVQWARAERRRFLRLRLERRLAALLEENKEYSEALALLNSGLIKELTRIDDKNLLVEIHLLESKLHFSLRRIPKAKVAIKAARTAANAVNVPLAQQGAIDLQSGILYAEEKNYNTAYRYFREAFECFSFLHKYDPREELSLKYMLLCKIMMGEAHHVPRTISCYVVPRIMTCAGSYPNDLTPDLAVMKAVADAICRGSLKLFKIVLKNYKPQLEEDPIVHGHLLFLHGVILEYKLRRLVEPFSRVEIAHVSELIELPVDDVERKLSQMILEKKLGGTLDQSGCLVIFDDPKTDALYTSTLQTISNIGKVVDSLYARSAKIIA</sequence>
<dbReference type="SMART" id="SM00088">
    <property type="entry name" value="PINT"/>
    <property type="match status" value="1"/>
</dbReference>
<dbReference type="Gramene" id="Vigun08g083550.1.v1.2">
    <property type="protein sequence ID" value="Vigun08g083550.1.v1.2.CDS.1"/>
    <property type="gene ID" value="Vigun08g083550.v1.2"/>
</dbReference>
<dbReference type="SMART" id="SM00753">
    <property type="entry name" value="PAM"/>
    <property type="match status" value="1"/>
</dbReference>
<evidence type="ECO:0000313" key="5">
    <source>
        <dbReference type="Proteomes" id="UP000501690"/>
    </source>
</evidence>
<dbReference type="InterPro" id="IPR050871">
    <property type="entry name" value="26S_Proteasome/COP9_Components"/>
</dbReference>
<comment type="similarity">
    <text evidence="1">Belongs to the proteasome subunit S9 family.</text>
</comment>
<evidence type="ECO:0000313" key="4">
    <source>
        <dbReference type="EMBL" id="QCE00182.1"/>
    </source>
</evidence>
<reference evidence="4 5" key="1">
    <citation type="submission" date="2019-04" db="EMBL/GenBank/DDBJ databases">
        <title>An improved genome assembly and genetic linkage map for asparagus bean, Vigna unguiculata ssp. sesquipedialis.</title>
        <authorList>
            <person name="Xia Q."/>
            <person name="Zhang R."/>
            <person name="Dong Y."/>
        </authorList>
    </citation>
    <scope>NUCLEOTIDE SEQUENCE [LARGE SCALE GENOMIC DNA]</scope>
    <source>
        <tissue evidence="4">Leaf</tissue>
    </source>
</reference>
<evidence type="ECO:0000256" key="1">
    <source>
        <dbReference type="ARBA" id="ARBA00007454"/>
    </source>
</evidence>
<dbReference type="EMBL" id="CP039351">
    <property type="protein sequence ID" value="QCE00182.1"/>
    <property type="molecule type" value="Genomic_DNA"/>
</dbReference>